<dbReference type="PROSITE" id="PS01131">
    <property type="entry name" value="RRNA_A_DIMETH"/>
    <property type="match status" value="1"/>
</dbReference>
<dbReference type="Gene3D" id="3.40.50.150">
    <property type="entry name" value="Vaccinia Virus protein VP39"/>
    <property type="match status" value="1"/>
</dbReference>
<feature type="binding site" evidence="7 8">
    <location>
        <position position="69"/>
    </location>
    <ligand>
        <name>S-adenosyl-L-methionine</name>
        <dbReference type="ChEBI" id="CHEBI:59789"/>
    </ligand>
</feature>
<evidence type="ECO:0000256" key="7">
    <source>
        <dbReference type="HAMAP-Rule" id="MF_00607"/>
    </source>
</evidence>
<comment type="catalytic activity">
    <reaction evidence="7">
        <text>adenosine(1518)/adenosine(1519) in 16S rRNA + 4 S-adenosyl-L-methionine = N(6)-dimethyladenosine(1518)/N(6)-dimethyladenosine(1519) in 16S rRNA + 4 S-adenosyl-L-homocysteine + 4 H(+)</text>
        <dbReference type="Rhea" id="RHEA:19609"/>
        <dbReference type="Rhea" id="RHEA-COMP:10232"/>
        <dbReference type="Rhea" id="RHEA-COMP:10233"/>
        <dbReference type="ChEBI" id="CHEBI:15378"/>
        <dbReference type="ChEBI" id="CHEBI:57856"/>
        <dbReference type="ChEBI" id="CHEBI:59789"/>
        <dbReference type="ChEBI" id="CHEBI:74411"/>
        <dbReference type="ChEBI" id="CHEBI:74493"/>
        <dbReference type="EC" id="2.1.1.182"/>
    </reaction>
</comment>
<evidence type="ECO:0000313" key="11">
    <source>
        <dbReference type="Proteomes" id="UP000004295"/>
    </source>
</evidence>
<dbReference type="NCBIfam" id="TIGR00755">
    <property type="entry name" value="ksgA"/>
    <property type="match status" value="1"/>
</dbReference>
<dbReference type="SMART" id="SM00650">
    <property type="entry name" value="rADc"/>
    <property type="match status" value="1"/>
</dbReference>
<keyword evidence="5 7" id="KW-0949">S-adenosyl-L-methionine</keyword>
<dbReference type="eggNOG" id="COG0030">
    <property type="taxonomic scope" value="Bacteria"/>
</dbReference>
<evidence type="ECO:0000256" key="6">
    <source>
        <dbReference type="ARBA" id="ARBA00022884"/>
    </source>
</evidence>
<dbReference type="EMBL" id="ACNN01000005">
    <property type="protein sequence ID" value="EEN83697.1"/>
    <property type="molecule type" value="Genomic_DNA"/>
</dbReference>
<accession>C3J890</accession>
<evidence type="ECO:0000256" key="8">
    <source>
        <dbReference type="PROSITE-ProRule" id="PRU01026"/>
    </source>
</evidence>
<dbReference type="CDD" id="cd02440">
    <property type="entry name" value="AdoMet_MTases"/>
    <property type="match status" value="1"/>
</dbReference>
<comment type="subcellular location">
    <subcellularLocation>
        <location evidence="7">Cytoplasm</location>
    </subcellularLocation>
</comment>
<name>C3J890_POREA</name>
<feature type="binding site" evidence="7 8">
    <location>
        <position position="44"/>
    </location>
    <ligand>
        <name>S-adenosyl-L-methionine</name>
        <dbReference type="ChEBI" id="CHEBI:59789"/>
    </ligand>
</feature>
<dbReference type="HAMAP" id="MF_00607">
    <property type="entry name" value="16SrRNA_methyltr_A"/>
    <property type="match status" value="1"/>
</dbReference>
<dbReference type="PANTHER" id="PTHR11727:SF7">
    <property type="entry name" value="DIMETHYLADENOSINE TRANSFERASE-RELATED"/>
    <property type="match status" value="1"/>
</dbReference>
<dbReference type="GO" id="GO:0005829">
    <property type="term" value="C:cytosol"/>
    <property type="evidence" value="ECO:0007669"/>
    <property type="project" value="TreeGrafter"/>
</dbReference>
<feature type="binding site" evidence="7 8">
    <location>
        <position position="90"/>
    </location>
    <ligand>
        <name>S-adenosyl-L-methionine</name>
        <dbReference type="ChEBI" id="CHEBI:59789"/>
    </ligand>
</feature>
<keyword evidence="4 7" id="KW-0808">Transferase</keyword>
<organism evidence="10 11">
    <name type="scientific">Porphyromonas endodontalis (strain ATCC 35406 / DSM 24491 / JCM 8526 / CCUG 16442 / BCRC 14492 / NCTC 13058 / HG 370)</name>
    <name type="common">Bacteroides endodontalis</name>
    <dbReference type="NCBI Taxonomy" id="553175"/>
    <lineage>
        <taxon>Bacteria</taxon>
        <taxon>Pseudomonadati</taxon>
        <taxon>Bacteroidota</taxon>
        <taxon>Bacteroidia</taxon>
        <taxon>Bacteroidales</taxon>
        <taxon>Porphyromonadaceae</taxon>
        <taxon>Porphyromonas</taxon>
    </lineage>
</organism>
<feature type="binding site" evidence="7 8">
    <location>
        <position position="116"/>
    </location>
    <ligand>
        <name>S-adenosyl-L-methionine</name>
        <dbReference type="ChEBI" id="CHEBI:59789"/>
    </ligand>
</feature>
<gene>
    <name evidence="7" type="primary">rsmA</name>
    <name evidence="7 10" type="synonym">ksgA</name>
    <name evidence="10" type="ORF">POREN0001_1333</name>
</gene>
<comment type="function">
    <text evidence="7">Specifically dimethylates two adjacent adenosines (A1518 and A1519) in the loop of a conserved hairpin near the 3'-end of 16S rRNA in the 30S particle. May play a critical role in biogenesis of 30S subunits.</text>
</comment>
<keyword evidence="3 7" id="KW-0489">Methyltransferase</keyword>
<dbReference type="InterPro" id="IPR020598">
    <property type="entry name" value="rRNA_Ade_methylase_Trfase_N"/>
</dbReference>
<dbReference type="InterPro" id="IPR023165">
    <property type="entry name" value="rRNA_Ade_diMease-like_C"/>
</dbReference>
<dbReference type="PROSITE" id="PS51689">
    <property type="entry name" value="SAM_RNA_A_N6_MT"/>
    <property type="match status" value="1"/>
</dbReference>
<dbReference type="InterPro" id="IPR029063">
    <property type="entry name" value="SAM-dependent_MTases_sf"/>
</dbReference>
<feature type="binding site" evidence="7 8">
    <location>
        <position position="139"/>
    </location>
    <ligand>
        <name>S-adenosyl-L-methionine</name>
        <dbReference type="ChEBI" id="CHEBI:59789"/>
    </ligand>
</feature>
<evidence type="ECO:0000313" key="10">
    <source>
        <dbReference type="EMBL" id="EEN83697.1"/>
    </source>
</evidence>
<protein>
    <recommendedName>
        <fullName evidence="7">Ribosomal RNA small subunit methyltransferase A</fullName>
        <ecNumber evidence="7">2.1.1.182</ecNumber>
    </recommendedName>
    <alternativeName>
        <fullName evidence="7">16S rRNA (adenine(1518)-N(6)/adenine(1519)-N(6))-dimethyltransferase</fullName>
    </alternativeName>
    <alternativeName>
        <fullName evidence="7">16S rRNA dimethyladenosine transferase</fullName>
    </alternativeName>
    <alternativeName>
        <fullName evidence="7">16S rRNA dimethylase</fullName>
    </alternativeName>
    <alternativeName>
        <fullName evidence="7">S-adenosylmethionine-6-N', N'-adenosyl(rRNA) dimethyltransferase</fullName>
    </alternativeName>
</protein>
<dbReference type="Gene3D" id="1.10.8.100">
    <property type="entry name" value="Ribosomal RNA adenine dimethylase-like, domain 2"/>
    <property type="match status" value="1"/>
</dbReference>
<dbReference type="InterPro" id="IPR020596">
    <property type="entry name" value="rRNA_Ade_Mease_Trfase_CS"/>
</dbReference>
<evidence type="ECO:0000256" key="3">
    <source>
        <dbReference type="ARBA" id="ARBA00022603"/>
    </source>
</evidence>
<dbReference type="SUPFAM" id="SSF53335">
    <property type="entry name" value="S-adenosyl-L-methionine-dependent methyltransferases"/>
    <property type="match status" value="1"/>
</dbReference>
<dbReference type="Pfam" id="PF00398">
    <property type="entry name" value="RrnaAD"/>
    <property type="match status" value="1"/>
</dbReference>
<dbReference type="GO" id="GO:0003723">
    <property type="term" value="F:RNA binding"/>
    <property type="evidence" value="ECO:0007669"/>
    <property type="project" value="UniProtKB-UniRule"/>
</dbReference>
<keyword evidence="11" id="KW-1185">Reference proteome</keyword>
<dbReference type="Proteomes" id="UP000004295">
    <property type="component" value="Unassembled WGS sequence"/>
</dbReference>
<evidence type="ECO:0000256" key="2">
    <source>
        <dbReference type="ARBA" id="ARBA00022552"/>
    </source>
</evidence>
<evidence type="ECO:0000259" key="9">
    <source>
        <dbReference type="SMART" id="SM00650"/>
    </source>
</evidence>
<comment type="caution">
    <text evidence="10">The sequence shown here is derived from an EMBL/GenBank/DDBJ whole genome shotgun (WGS) entry which is preliminary data.</text>
</comment>
<evidence type="ECO:0000256" key="5">
    <source>
        <dbReference type="ARBA" id="ARBA00022691"/>
    </source>
</evidence>
<keyword evidence="1 7" id="KW-0963">Cytoplasm</keyword>
<dbReference type="GO" id="GO:0052908">
    <property type="term" value="F:16S rRNA (adenine(1518)-N(6)/adenine(1519)-N(6))-dimethyltransferase activity"/>
    <property type="evidence" value="ECO:0007669"/>
    <property type="project" value="UniProtKB-EC"/>
</dbReference>
<dbReference type="InterPro" id="IPR011530">
    <property type="entry name" value="rRNA_adenine_dimethylase"/>
</dbReference>
<reference evidence="10 11" key="1">
    <citation type="submission" date="2009-04" db="EMBL/GenBank/DDBJ databases">
        <authorList>
            <person name="Sebastian Y."/>
            <person name="Madupu R."/>
            <person name="Durkin A.S."/>
            <person name="Torralba M."/>
            <person name="Methe B."/>
            <person name="Sutton G.G."/>
            <person name="Strausberg R.L."/>
            <person name="Nelson K.E."/>
        </authorList>
    </citation>
    <scope>NUCLEOTIDE SEQUENCE [LARGE SCALE GENOMIC DNA]</scope>
    <source>
        <strain evidence="11">ATCC 35406 / BCRC 14492 / JCM 8526 / NCTC 13058 / HG 370</strain>
    </source>
</reference>
<evidence type="ECO:0000256" key="1">
    <source>
        <dbReference type="ARBA" id="ARBA00022490"/>
    </source>
</evidence>
<dbReference type="InterPro" id="IPR001737">
    <property type="entry name" value="KsgA/Erm"/>
</dbReference>
<sequence>MERLTPVLRQKNATFVAANTTNILFFRSTMSKVRAKKALGQHFLTNPSVARAIAESVLSWRDIPILEIGPGMGMLTKELLDLGLEVYALEIDTESVEYLQRNFSWFAQGEHLTEGDVLKLPADELIPGQPQTPFVLIGNYPYNISSQIFFRLLELRDRVPCCAGMLQKEVAERLTAPPGGRDYGILSVLLRCWYHCEYLFTVSELDFDPPPKVKGGVLRLIRNDRKELPVDEELFKKVVKAAFSQRRKTLRNSLRTLFPEGYDFSDPIFSLRAERLDVEDYIRLTQDYIKTLPE</sequence>
<evidence type="ECO:0000256" key="4">
    <source>
        <dbReference type="ARBA" id="ARBA00022679"/>
    </source>
</evidence>
<dbReference type="EC" id="2.1.1.182" evidence="7"/>
<keyword evidence="2 7" id="KW-0698">rRNA processing</keyword>
<dbReference type="AlphaFoldDB" id="C3J890"/>
<keyword evidence="6 7" id="KW-0694">RNA-binding</keyword>
<dbReference type="STRING" id="553175.POREN0001_1333"/>
<proteinExistence type="inferred from homology"/>
<comment type="similarity">
    <text evidence="7">Belongs to the class I-like SAM-binding methyltransferase superfamily. rRNA adenine N(6)-methyltransferase family. RsmA subfamily.</text>
</comment>
<feature type="binding site" evidence="7 8">
    <location>
        <position position="42"/>
    </location>
    <ligand>
        <name>S-adenosyl-L-methionine</name>
        <dbReference type="ChEBI" id="CHEBI:59789"/>
    </ligand>
</feature>
<feature type="domain" description="Ribosomal RNA adenine methylase transferase N-terminal" evidence="9">
    <location>
        <begin position="49"/>
        <end position="224"/>
    </location>
</feature>
<dbReference type="PANTHER" id="PTHR11727">
    <property type="entry name" value="DIMETHYLADENOSINE TRANSFERASE"/>
    <property type="match status" value="1"/>
</dbReference>